<feature type="compositionally biased region" description="Basic and acidic residues" evidence="1">
    <location>
        <begin position="104"/>
        <end position="117"/>
    </location>
</feature>
<evidence type="ECO:0000256" key="1">
    <source>
        <dbReference type="SAM" id="MobiDB-lite"/>
    </source>
</evidence>
<organism evidence="3 4">
    <name type="scientific">Spongiivirga citrea</name>
    <dbReference type="NCBI Taxonomy" id="1481457"/>
    <lineage>
        <taxon>Bacteria</taxon>
        <taxon>Pseudomonadati</taxon>
        <taxon>Bacteroidota</taxon>
        <taxon>Flavobacteriia</taxon>
        <taxon>Flavobacteriales</taxon>
        <taxon>Flavobacteriaceae</taxon>
        <taxon>Spongiivirga</taxon>
    </lineage>
</organism>
<comment type="caution">
    <text evidence="3">The sequence shown here is derived from an EMBL/GenBank/DDBJ whole genome shotgun (WGS) entry which is preliminary data.</text>
</comment>
<evidence type="ECO:0008006" key="5">
    <source>
        <dbReference type="Google" id="ProtNLM"/>
    </source>
</evidence>
<dbReference type="AlphaFoldDB" id="A0A6M0CLB8"/>
<reference evidence="3 4" key="1">
    <citation type="submission" date="2020-01" db="EMBL/GenBank/DDBJ databases">
        <title>Spongiivirga citrea KCTC 32990T.</title>
        <authorList>
            <person name="Wang G."/>
        </authorList>
    </citation>
    <scope>NUCLEOTIDE SEQUENCE [LARGE SCALE GENOMIC DNA]</scope>
    <source>
        <strain evidence="3 4">KCTC 32990</strain>
    </source>
</reference>
<evidence type="ECO:0000313" key="4">
    <source>
        <dbReference type="Proteomes" id="UP000474296"/>
    </source>
</evidence>
<proteinExistence type="predicted"/>
<feature type="region of interest" description="Disordered" evidence="1">
    <location>
        <begin position="97"/>
        <end position="117"/>
    </location>
</feature>
<dbReference type="Proteomes" id="UP000474296">
    <property type="component" value="Unassembled WGS sequence"/>
</dbReference>
<protein>
    <recommendedName>
        <fullName evidence="5">DUF4890 domain-containing protein</fullName>
    </recommendedName>
</protein>
<feature type="signal peptide" evidence="2">
    <location>
        <begin position="1"/>
        <end position="18"/>
    </location>
</feature>
<keyword evidence="4" id="KW-1185">Reference proteome</keyword>
<feature type="chain" id="PRO_5026843063" description="DUF4890 domain-containing protein" evidence="2">
    <location>
        <begin position="19"/>
        <end position="117"/>
    </location>
</feature>
<dbReference type="RefSeq" id="WP_164033406.1">
    <property type="nucleotide sequence ID" value="NZ_JAABOQ010000007.1"/>
</dbReference>
<name>A0A6M0CLB8_9FLAO</name>
<accession>A0A6M0CLB8</accession>
<evidence type="ECO:0000313" key="3">
    <source>
        <dbReference type="EMBL" id="NER18718.1"/>
    </source>
</evidence>
<evidence type="ECO:0000256" key="2">
    <source>
        <dbReference type="SAM" id="SignalP"/>
    </source>
</evidence>
<gene>
    <name evidence="3" type="ORF">GWK10_15980</name>
</gene>
<sequence length="117" mass="13153">MKKIFLLLAIVSITFASAQSKAIPLDQASSKDLAAAKVKEMDKMLNLTDEQEKKLIALYSDKNMMSRKPKSVKELQSKRAMVDAKLKAILTPEQFKKLTGSSSGKEKQMSEEPKERY</sequence>
<dbReference type="EMBL" id="JAABOQ010000007">
    <property type="protein sequence ID" value="NER18718.1"/>
    <property type="molecule type" value="Genomic_DNA"/>
</dbReference>
<keyword evidence="2" id="KW-0732">Signal</keyword>